<reference evidence="7" key="3">
    <citation type="submission" date="2010-09" db="EMBL/GenBank/DDBJ databases">
        <title>Annotation of Gaeumannomyces graminis var. tritici R3-111a-1.</title>
        <authorList>
            <consortium name="The Broad Institute Genome Sequencing Platform"/>
            <person name="Ma L.-J."/>
            <person name="Dead R."/>
            <person name="Young S.K."/>
            <person name="Zeng Q."/>
            <person name="Gargeya S."/>
            <person name="Fitzgerald M."/>
            <person name="Haas B."/>
            <person name="Abouelleil A."/>
            <person name="Alvarado L."/>
            <person name="Arachchi H.M."/>
            <person name="Berlin A."/>
            <person name="Brown A."/>
            <person name="Chapman S.B."/>
            <person name="Chen Z."/>
            <person name="Dunbar C."/>
            <person name="Freedman E."/>
            <person name="Gearin G."/>
            <person name="Gellesch M."/>
            <person name="Goldberg J."/>
            <person name="Griggs A."/>
            <person name="Gujja S."/>
            <person name="Heiman D."/>
            <person name="Howarth C."/>
            <person name="Larson L."/>
            <person name="Lui A."/>
            <person name="MacDonald P.J.P."/>
            <person name="Mehta T."/>
            <person name="Montmayeur A."/>
            <person name="Murphy C."/>
            <person name="Neiman D."/>
            <person name="Pearson M."/>
            <person name="Priest M."/>
            <person name="Roberts A."/>
            <person name="Saif S."/>
            <person name="Shea T."/>
            <person name="Shenoy N."/>
            <person name="Sisk P."/>
            <person name="Stolte C."/>
            <person name="Sykes S."/>
            <person name="Yandava C."/>
            <person name="Wortman J."/>
            <person name="Nusbaum C."/>
            <person name="Birren B."/>
        </authorList>
    </citation>
    <scope>NUCLEOTIDE SEQUENCE</scope>
    <source>
        <strain evidence="7">R3-111a-1</strain>
    </source>
</reference>
<dbReference type="RefSeq" id="XP_009228156.1">
    <property type="nucleotide sequence ID" value="XM_009229892.1"/>
</dbReference>
<feature type="transmembrane region" description="Helical" evidence="6">
    <location>
        <begin position="367"/>
        <end position="389"/>
    </location>
</feature>
<dbReference type="AlphaFoldDB" id="J3PES0"/>
<gene>
    <name evidence="8" type="primary">20352458</name>
    <name evidence="7" type="ORF">GGTG_12000</name>
</gene>
<feature type="transmembrane region" description="Helical" evidence="6">
    <location>
        <begin position="71"/>
        <end position="93"/>
    </location>
</feature>
<feature type="compositionally biased region" description="Basic residues" evidence="5">
    <location>
        <begin position="51"/>
        <end position="63"/>
    </location>
</feature>
<feature type="region of interest" description="Disordered" evidence="5">
    <location>
        <begin position="300"/>
        <end position="348"/>
    </location>
</feature>
<evidence type="ECO:0000256" key="1">
    <source>
        <dbReference type="ARBA" id="ARBA00004141"/>
    </source>
</evidence>
<name>J3PES0_GAET3</name>
<feature type="compositionally biased region" description="Acidic residues" evidence="5">
    <location>
        <begin position="317"/>
        <end position="329"/>
    </location>
</feature>
<dbReference type="Proteomes" id="UP000006039">
    <property type="component" value="Unassembled WGS sequence"/>
</dbReference>
<evidence type="ECO:0000256" key="3">
    <source>
        <dbReference type="ARBA" id="ARBA00022989"/>
    </source>
</evidence>
<dbReference type="EMBL" id="GL385401">
    <property type="protein sequence ID" value="EJT70978.1"/>
    <property type="molecule type" value="Genomic_DNA"/>
</dbReference>
<feature type="transmembrane region" description="Helical" evidence="6">
    <location>
        <begin position="176"/>
        <end position="201"/>
    </location>
</feature>
<feature type="transmembrane region" description="Helical" evidence="6">
    <location>
        <begin position="451"/>
        <end position="469"/>
    </location>
</feature>
<evidence type="ECO:0000256" key="2">
    <source>
        <dbReference type="ARBA" id="ARBA00022692"/>
    </source>
</evidence>
<dbReference type="GeneID" id="20352458"/>
<dbReference type="GO" id="GO:0016020">
    <property type="term" value="C:membrane"/>
    <property type="evidence" value="ECO:0007669"/>
    <property type="project" value="UniProtKB-SubCell"/>
</dbReference>
<dbReference type="PANTHER" id="PTHR23507">
    <property type="entry name" value="ZGC:174356"/>
    <property type="match status" value="1"/>
</dbReference>
<reference evidence="8" key="4">
    <citation type="journal article" date="2015" name="G3 (Bethesda)">
        <title>Genome sequences of three phytopathogenic species of the Magnaporthaceae family of fungi.</title>
        <authorList>
            <person name="Okagaki L.H."/>
            <person name="Nunes C.C."/>
            <person name="Sailsbery J."/>
            <person name="Clay B."/>
            <person name="Brown D."/>
            <person name="John T."/>
            <person name="Oh Y."/>
            <person name="Young N."/>
            <person name="Fitzgerald M."/>
            <person name="Haas B.J."/>
            <person name="Zeng Q."/>
            <person name="Young S."/>
            <person name="Adiconis X."/>
            <person name="Fan L."/>
            <person name="Levin J.Z."/>
            <person name="Mitchell T.K."/>
            <person name="Okubara P.A."/>
            <person name="Farman M.L."/>
            <person name="Kohn L.M."/>
            <person name="Birren B."/>
            <person name="Ma L.-J."/>
            <person name="Dean R.A."/>
        </authorList>
    </citation>
    <scope>NUCLEOTIDE SEQUENCE</scope>
    <source>
        <strain evidence="8">R3-111a-1</strain>
    </source>
</reference>
<feature type="transmembrane region" description="Helical" evidence="6">
    <location>
        <begin position="515"/>
        <end position="537"/>
    </location>
</feature>
<feature type="transmembrane region" description="Helical" evidence="6">
    <location>
        <begin position="543"/>
        <end position="565"/>
    </location>
</feature>
<reference evidence="7" key="2">
    <citation type="submission" date="2010-07" db="EMBL/GenBank/DDBJ databases">
        <authorList>
            <consortium name="The Broad Institute Genome Sequencing Platform"/>
            <consortium name="Broad Institute Genome Sequencing Center for Infectious Disease"/>
            <person name="Ma L.-J."/>
            <person name="Dead R."/>
            <person name="Young S."/>
            <person name="Zeng Q."/>
            <person name="Koehrsen M."/>
            <person name="Alvarado L."/>
            <person name="Berlin A."/>
            <person name="Chapman S.B."/>
            <person name="Chen Z."/>
            <person name="Freedman E."/>
            <person name="Gellesch M."/>
            <person name="Goldberg J."/>
            <person name="Griggs A."/>
            <person name="Gujja S."/>
            <person name="Heilman E.R."/>
            <person name="Heiman D."/>
            <person name="Hepburn T."/>
            <person name="Howarth C."/>
            <person name="Jen D."/>
            <person name="Larson L."/>
            <person name="Mehta T."/>
            <person name="Neiman D."/>
            <person name="Pearson M."/>
            <person name="Roberts A."/>
            <person name="Saif S."/>
            <person name="Shea T."/>
            <person name="Shenoy N."/>
            <person name="Sisk P."/>
            <person name="Stolte C."/>
            <person name="Sykes S."/>
            <person name="Walk T."/>
            <person name="White J."/>
            <person name="Yandava C."/>
            <person name="Haas B."/>
            <person name="Nusbaum C."/>
            <person name="Birren B."/>
        </authorList>
    </citation>
    <scope>NUCLEOTIDE SEQUENCE</scope>
    <source>
        <strain evidence="7">R3-111a-1</strain>
    </source>
</reference>
<sequence length="603" mass="63765">MGEQDSARLAEAADGEDHQSESTPLLSPAVRLGIRAPSPPPPAQHISNGKQQHHHHRHHRQKPARLYRRRVLVTLFSVLILIELGTVIIQAPINAIMEDNICRQHLALGGGGGPAADRGTDLGPGLLLDDPRCKDADVQGELAMVRGAQLAFDVVPNLAGAIPYGLAADMYGRKPVLALGLLGVCLGYAWTAAVLALPSVLPLRAVYLASAFTFIGSFGCAGIALFWTFLADVTPQAARAGVFFHAAVAFLVAEMAGGPLSAWLLTRSPWLAMLVGLAASFASIVVMYFVPETLGLRLDDDDGDDGGQEGSRRPESIIDDDDDDDDGDGDAPLLDPTKPADPDAASSSSWPVLRRTLTLAGASFRELWVFVLGNSRLAVLMVPLALFLLGRLAQESLLQYATKRYGLTWADATMLMTARSLANLVLFVAVFPALGRLCLGRLRMSPLRKDLSLARVAGAVGTLGALLVAVSPTPGALMCSLIVFSFGYGFAPFIRSLLNALVEQRHLAMLNSCISFLEMCGTLVAAPGLSAALGLGVRLGGPWVGLPFMLAALGFAAATATVCAFRLPPDADDEAHPSEPGLEPEPEPEPEPARRSPYGTGDC</sequence>
<keyword evidence="4 6" id="KW-0472">Membrane</keyword>
<feature type="transmembrane region" description="Helical" evidence="6">
    <location>
        <begin position="242"/>
        <end position="264"/>
    </location>
</feature>
<keyword evidence="2 6" id="KW-0812">Transmembrane</keyword>
<accession>J3PES0</accession>
<evidence type="ECO:0000313" key="7">
    <source>
        <dbReference type="EMBL" id="EJT70978.1"/>
    </source>
</evidence>
<feature type="transmembrane region" description="Helical" evidence="6">
    <location>
        <begin position="421"/>
        <end position="439"/>
    </location>
</feature>
<protein>
    <recommendedName>
        <fullName evidence="10">Major facilitator superfamily (MFS) profile domain-containing protein</fullName>
    </recommendedName>
</protein>
<evidence type="ECO:0000256" key="5">
    <source>
        <dbReference type="SAM" id="MobiDB-lite"/>
    </source>
</evidence>
<feature type="region of interest" description="Disordered" evidence="5">
    <location>
        <begin position="569"/>
        <end position="603"/>
    </location>
</feature>
<dbReference type="HOGENOM" id="CLU_013756_4_1_1"/>
<evidence type="ECO:0000256" key="6">
    <source>
        <dbReference type="SAM" id="Phobius"/>
    </source>
</evidence>
<dbReference type="eggNOG" id="ENOG502QWBF">
    <property type="taxonomic scope" value="Eukaryota"/>
</dbReference>
<dbReference type="InterPro" id="IPR011701">
    <property type="entry name" value="MFS"/>
</dbReference>
<dbReference type="SUPFAM" id="SSF103473">
    <property type="entry name" value="MFS general substrate transporter"/>
    <property type="match status" value="1"/>
</dbReference>
<evidence type="ECO:0000256" key="4">
    <source>
        <dbReference type="ARBA" id="ARBA00023136"/>
    </source>
</evidence>
<keyword evidence="9" id="KW-1185">Reference proteome</keyword>
<evidence type="ECO:0000313" key="8">
    <source>
        <dbReference type="EnsemblFungi" id="EJT70978"/>
    </source>
</evidence>
<comment type="subcellular location">
    <subcellularLocation>
        <location evidence="1">Membrane</location>
        <topology evidence="1">Multi-pass membrane protein</topology>
    </subcellularLocation>
</comment>
<dbReference type="EnsemblFungi" id="EJT70978">
    <property type="protein sequence ID" value="EJT70978"/>
    <property type="gene ID" value="GGTG_12000"/>
</dbReference>
<keyword evidence="3 6" id="KW-1133">Transmembrane helix</keyword>
<feature type="transmembrane region" description="Helical" evidence="6">
    <location>
        <begin position="475"/>
        <end position="494"/>
    </location>
</feature>
<proteinExistence type="predicted"/>
<reference evidence="9" key="1">
    <citation type="submission" date="2010-07" db="EMBL/GenBank/DDBJ databases">
        <title>The genome sequence of Gaeumannomyces graminis var. tritici strain R3-111a-1.</title>
        <authorList>
            <consortium name="The Broad Institute Genome Sequencing Platform"/>
            <person name="Ma L.-J."/>
            <person name="Dead R."/>
            <person name="Young S."/>
            <person name="Zeng Q."/>
            <person name="Koehrsen M."/>
            <person name="Alvarado L."/>
            <person name="Berlin A."/>
            <person name="Chapman S.B."/>
            <person name="Chen Z."/>
            <person name="Freedman E."/>
            <person name="Gellesch M."/>
            <person name="Goldberg J."/>
            <person name="Griggs A."/>
            <person name="Gujja S."/>
            <person name="Heilman E.R."/>
            <person name="Heiman D."/>
            <person name="Hepburn T."/>
            <person name="Howarth C."/>
            <person name="Jen D."/>
            <person name="Larson L."/>
            <person name="Mehta T."/>
            <person name="Neiman D."/>
            <person name="Pearson M."/>
            <person name="Roberts A."/>
            <person name="Saif S."/>
            <person name="Shea T."/>
            <person name="Shenoy N."/>
            <person name="Sisk P."/>
            <person name="Stolte C."/>
            <person name="Sykes S."/>
            <person name="Walk T."/>
            <person name="White J."/>
            <person name="Yandava C."/>
            <person name="Haas B."/>
            <person name="Nusbaum C."/>
            <person name="Birren B."/>
        </authorList>
    </citation>
    <scope>NUCLEOTIDE SEQUENCE [LARGE SCALE GENOMIC DNA]</scope>
    <source>
        <strain evidence="9">R3-111a-1</strain>
    </source>
</reference>
<organism evidence="7">
    <name type="scientific">Gaeumannomyces tritici (strain R3-111a-1)</name>
    <name type="common">Wheat and barley take-all root rot fungus</name>
    <name type="synonym">Gaeumannomyces graminis var. tritici</name>
    <dbReference type="NCBI Taxonomy" id="644352"/>
    <lineage>
        <taxon>Eukaryota</taxon>
        <taxon>Fungi</taxon>
        <taxon>Dikarya</taxon>
        <taxon>Ascomycota</taxon>
        <taxon>Pezizomycotina</taxon>
        <taxon>Sordariomycetes</taxon>
        <taxon>Sordariomycetidae</taxon>
        <taxon>Magnaporthales</taxon>
        <taxon>Magnaporthaceae</taxon>
        <taxon>Gaeumannomyces</taxon>
    </lineage>
</organism>
<evidence type="ECO:0000313" key="9">
    <source>
        <dbReference type="Proteomes" id="UP000006039"/>
    </source>
</evidence>
<dbReference type="OrthoDB" id="194139at2759"/>
<dbReference type="GO" id="GO:0022857">
    <property type="term" value="F:transmembrane transporter activity"/>
    <property type="evidence" value="ECO:0007669"/>
    <property type="project" value="InterPro"/>
</dbReference>
<feature type="compositionally biased region" description="Low complexity" evidence="5">
    <location>
        <begin position="330"/>
        <end position="348"/>
    </location>
</feature>
<feature type="region of interest" description="Disordered" evidence="5">
    <location>
        <begin position="1"/>
        <end position="63"/>
    </location>
</feature>
<feature type="transmembrane region" description="Helical" evidence="6">
    <location>
        <begin position="270"/>
        <end position="290"/>
    </location>
</feature>
<dbReference type="PANTHER" id="PTHR23507:SF1">
    <property type="entry name" value="FI18259P1-RELATED"/>
    <property type="match status" value="1"/>
</dbReference>
<feature type="transmembrane region" description="Helical" evidence="6">
    <location>
        <begin position="207"/>
        <end position="230"/>
    </location>
</feature>
<dbReference type="VEuPathDB" id="FungiDB:GGTG_12000"/>
<evidence type="ECO:0008006" key="10">
    <source>
        <dbReference type="Google" id="ProtNLM"/>
    </source>
</evidence>
<dbReference type="InterPro" id="IPR036259">
    <property type="entry name" value="MFS_trans_sf"/>
</dbReference>
<reference evidence="8" key="5">
    <citation type="submission" date="2018-04" db="UniProtKB">
        <authorList>
            <consortium name="EnsemblFungi"/>
        </authorList>
    </citation>
    <scope>IDENTIFICATION</scope>
    <source>
        <strain evidence="8">R3-111a-1</strain>
    </source>
</reference>
<dbReference type="Gene3D" id="1.20.1250.20">
    <property type="entry name" value="MFS general substrate transporter like domains"/>
    <property type="match status" value="1"/>
</dbReference>
<dbReference type="Pfam" id="PF07690">
    <property type="entry name" value="MFS_1"/>
    <property type="match status" value="1"/>
</dbReference>